<proteinExistence type="predicted"/>
<gene>
    <name evidence="3" type="ORF">EEDITHA_LOCUS10169</name>
</gene>
<dbReference type="CDD" id="cd09076">
    <property type="entry name" value="L1-EN"/>
    <property type="match status" value="1"/>
</dbReference>
<evidence type="ECO:0000259" key="2">
    <source>
        <dbReference type="PROSITE" id="PS50878"/>
    </source>
</evidence>
<dbReference type="PANTHER" id="PTHR47027:SF28">
    <property type="entry name" value="ENDONUCLEASE-REVERSE TRANSCRIPTASE"/>
    <property type="match status" value="1"/>
</dbReference>
<dbReference type="PANTHER" id="PTHR47027">
    <property type="entry name" value="REVERSE TRANSCRIPTASE DOMAIN-CONTAINING PROTEIN"/>
    <property type="match status" value="1"/>
</dbReference>
<dbReference type="GO" id="GO:0003824">
    <property type="term" value="F:catalytic activity"/>
    <property type="evidence" value="ECO:0007669"/>
    <property type="project" value="InterPro"/>
</dbReference>
<dbReference type="EMBL" id="CAKOGL010000014">
    <property type="protein sequence ID" value="CAH2094622.1"/>
    <property type="molecule type" value="Genomic_DNA"/>
</dbReference>
<evidence type="ECO:0000256" key="1">
    <source>
        <dbReference type="SAM" id="MobiDB-lite"/>
    </source>
</evidence>
<sequence>MSSMNLVCDNVRAYPAGDAQTQHPASVGNGQGLLHQGRGQRKKLVREVSLRIASWNIGTMTGRGRELADVLERRRINIACLQETKWKGQRAREIGAGYKFYYCGSDGKRNGVGVVLDKELKNKVTDVKRVNDRVIVVRLLMEDLVLNVVSVYAPQTGCDDSMKEKFWEDFDAVIMRIPECEEIYIGGDFNGHVGRMNDGYERVHGGRGHGVRNQDGETLLEAALAFDLAIANTFYQKREQHIITYRSGLHSTQIDYILLRRNRLKSAKDCKVIPSESLVSQHRLLLLDLTLKVQRFNKSPKPPARTKWYRLDDRELEAKFKKRVIGKMIEMGDMAEMGVNECWSEMAIWVRSVARDVFGETKGKRKIDKETWWWNEEVRTVLKEKKNAFKEWKRVEDGNDREKKIKRSEYQNSKKKAKKTVAIARAKVQDKLYDSLESPQGQKDLFRILREREMNARDINHMKCIKDEAGKILTDDEEIKGRWKRYFNKLMNEENEWRGVLENVRSNEGRVKEVSIEEVRMAVESMKNGKAVGPDGIPAEVWKFLKADGCKWLTLFFNKLLQEEVIPEEWCNSSLVPIFKNKGDIQDCSNYRGIKLMSHSMKIWEKVIARRMREESEITQNQFGFMPGRGTMDAIFALRQLCEKYRLAQRDLHMVFIDLEKAYDRVPRKVLWWAMKEKGVPEKYVRIVQAMYDRASTHVRSEAGVTGKFNVAVGLHQGSALSPYLFLLVMDALTSDIQEEAPWCMLFADDVVLVGDNTLEVQSRLGKWQERLENVGLKISRIKTKHLFCDFSGLSSFTHIALDGVSLPVCSDFRYLGSLIQNDGNVDRDVQNRINAEWMKWRQVSGTACDPRMPLKLKGKIYKTIIRPVVMYGSECWAMKVADERKVHAAEMRMLRWMCGVTRKDRIRNEYIRGSLKVAPVTEKMRSSRLAWYGHVMRRDERYIGKRMLRMNVEGRRAIGRPKKRWMDCVKEDMRKKGVSAEVTNNREEWKKKTCCADPT</sequence>
<dbReference type="SUPFAM" id="SSF56672">
    <property type="entry name" value="DNA/RNA polymerases"/>
    <property type="match status" value="1"/>
</dbReference>
<dbReference type="Gene3D" id="3.30.70.270">
    <property type="match status" value="1"/>
</dbReference>
<dbReference type="SUPFAM" id="SSF56219">
    <property type="entry name" value="DNase I-like"/>
    <property type="match status" value="1"/>
</dbReference>
<evidence type="ECO:0000313" key="4">
    <source>
        <dbReference type="Proteomes" id="UP001153954"/>
    </source>
</evidence>
<dbReference type="GO" id="GO:0071897">
    <property type="term" value="P:DNA biosynthetic process"/>
    <property type="evidence" value="ECO:0007669"/>
    <property type="project" value="UniProtKB-ARBA"/>
</dbReference>
<dbReference type="InterPro" id="IPR043128">
    <property type="entry name" value="Rev_trsase/Diguanyl_cyclase"/>
</dbReference>
<dbReference type="InterPro" id="IPR005135">
    <property type="entry name" value="Endo/exonuclease/phosphatase"/>
</dbReference>
<organism evidence="3 4">
    <name type="scientific">Euphydryas editha</name>
    <name type="common">Edith's checkerspot</name>
    <dbReference type="NCBI Taxonomy" id="104508"/>
    <lineage>
        <taxon>Eukaryota</taxon>
        <taxon>Metazoa</taxon>
        <taxon>Ecdysozoa</taxon>
        <taxon>Arthropoda</taxon>
        <taxon>Hexapoda</taxon>
        <taxon>Insecta</taxon>
        <taxon>Pterygota</taxon>
        <taxon>Neoptera</taxon>
        <taxon>Endopterygota</taxon>
        <taxon>Lepidoptera</taxon>
        <taxon>Glossata</taxon>
        <taxon>Ditrysia</taxon>
        <taxon>Papilionoidea</taxon>
        <taxon>Nymphalidae</taxon>
        <taxon>Nymphalinae</taxon>
        <taxon>Euphydryas</taxon>
    </lineage>
</organism>
<dbReference type="Pfam" id="PF03372">
    <property type="entry name" value="Exo_endo_phos"/>
    <property type="match status" value="1"/>
</dbReference>
<accession>A0AAU9U909</accession>
<dbReference type="Gene3D" id="3.60.10.10">
    <property type="entry name" value="Endonuclease/exonuclease/phosphatase"/>
    <property type="match status" value="1"/>
</dbReference>
<dbReference type="PROSITE" id="PS50878">
    <property type="entry name" value="RT_POL"/>
    <property type="match status" value="1"/>
</dbReference>
<feature type="region of interest" description="Disordered" evidence="1">
    <location>
        <begin position="19"/>
        <end position="40"/>
    </location>
</feature>
<dbReference type="InterPro" id="IPR000477">
    <property type="entry name" value="RT_dom"/>
</dbReference>
<dbReference type="InterPro" id="IPR036691">
    <property type="entry name" value="Endo/exonu/phosph_ase_sf"/>
</dbReference>
<reference evidence="3" key="1">
    <citation type="submission" date="2022-03" db="EMBL/GenBank/DDBJ databases">
        <authorList>
            <person name="Tunstrom K."/>
        </authorList>
    </citation>
    <scope>NUCLEOTIDE SEQUENCE</scope>
</reference>
<dbReference type="Proteomes" id="UP001153954">
    <property type="component" value="Unassembled WGS sequence"/>
</dbReference>
<feature type="domain" description="Reverse transcriptase" evidence="2">
    <location>
        <begin position="559"/>
        <end position="820"/>
    </location>
</feature>
<keyword evidence="4" id="KW-1185">Reference proteome</keyword>
<dbReference type="Pfam" id="PF00078">
    <property type="entry name" value="RVT_1"/>
    <property type="match status" value="1"/>
</dbReference>
<name>A0AAU9U909_EUPED</name>
<comment type="caution">
    <text evidence="3">The sequence shown here is derived from an EMBL/GenBank/DDBJ whole genome shotgun (WGS) entry which is preliminary data.</text>
</comment>
<protein>
    <recommendedName>
        <fullName evidence="2">Reverse transcriptase domain-containing protein</fullName>
    </recommendedName>
</protein>
<dbReference type="AlphaFoldDB" id="A0AAU9U909"/>
<dbReference type="InterPro" id="IPR043502">
    <property type="entry name" value="DNA/RNA_pol_sf"/>
</dbReference>
<evidence type="ECO:0000313" key="3">
    <source>
        <dbReference type="EMBL" id="CAH2094622.1"/>
    </source>
</evidence>
<dbReference type="CDD" id="cd01650">
    <property type="entry name" value="RT_nLTR_like"/>
    <property type="match status" value="1"/>
</dbReference>